<dbReference type="PANTHER" id="PTHR45931:SF3">
    <property type="entry name" value="RING ZINC FINGER-CONTAINING PROTEIN"/>
    <property type="match status" value="1"/>
</dbReference>
<dbReference type="InterPro" id="IPR003137">
    <property type="entry name" value="PA_domain"/>
</dbReference>
<keyword evidence="2 10" id="KW-0812">Transmembrane</keyword>
<dbReference type="GO" id="GO:0008270">
    <property type="term" value="F:zinc ion binding"/>
    <property type="evidence" value="ECO:0007669"/>
    <property type="project" value="UniProtKB-KW"/>
</dbReference>
<keyword evidence="3" id="KW-0479">Metal-binding</keyword>
<dbReference type="PROSITE" id="PS50089">
    <property type="entry name" value="ZF_RING_2"/>
    <property type="match status" value="1"/>
</dbReference>
<proteinExistence type="predicted"/>
<dbReference type="RefSeq" id="XP_051448890.1">
    <property type="nucleotide sequence ID" value="XM_051585551.1"/>
</dbReference>
<gene>
    <name evidence="12" type="ORF">K450DRAFT_220436</name>
</gene>
<dbReference type="SUPFAM" id="SSF57850">
    <property type="entry name" value="RING/U-box"/>
    <property type="match status" value="1"/>
</dbReference>
<dbReference type="InterPro" id="IPR046450">
    <property type="entry name" value="PA_dom_sf"/>
</dbReference>
<protein>
    <recommendedName>
        <fullName evidence="11">RING-type domain-containing protein</fullName>
    </recommendedName>
</protein>
<keyword evidence="6 10" id="KW-1133">Transmembrane helix</keyword>
<dbReference type="SMART" id="SM00184">
    <property type="entry name" value="RING"/>
    <property type="match status" value="1"/>
</dbReference>
<evidence type="ECO:0000256" key="8">
    <source>
        <dbReference type="PROSITE-ProRule" id="PRU00175"/>
    </source>
</evidence>
<comment type="caution">
    <text evidence="12">The sequence shown here is derived from an EMBL/GenBank/DDBJ whole genome shotgun (WGS) entry which is preliminary data.</text>
</comment>
<evidence type="ECO:0000256" key="6">
    <source>
        <dbReference type="ARBA" id="ARBA00022989"/>
    </source>
</evidence>
<evidence type="ECO:0000259" key="11">
    <source>
        <dbReference type="PROSITE" id="PS50089"/>
    </source>
</evidence>
<dbReference type="InterPro" id="IPR013083">
    <property type="entry name" value="Znf_RING/FYVE/PHD"/>
</dbReference>
<feature type="transmembrane region" description="Helical" evidence="10">
    <location>
        <begin position="37"/>
        <end position="55"/>
    </location>
</feature>
<evidence type="ECO:0000256" key="10">
    <source>
        <dbReference type="SAM" id="Phobius"/>
    </source>
</evidence>
<dbReference type="Pfam" id="PF13639">
    <property type="entry name" value="zf-RING_2"/>
    <property type="match status" value="1"/>
</dbReference>
<evidence type="ECO:0000256" key="1">
    <source>
        <dbReference type="ARBA" id="ARBA00004370"/>
    </source>
</evidence>
<evidence type="ECO:0000256" key="5">
    <source>
        <dbReference type="ARBA" id="ARBA00022833"/>
    </source>
</evidence>
<dbReference type="InterPro" id="IPR001841">
    <property type="entry name" value="Znf_RING"/>
</dbReference>
<dbReference type="AlphaFoldDB" id="A0AAD5EJ81"/>
<dbReference type="Pfam" id="PF02225">
    <property type="entry name" value="PA"/>
    <property type="match status" value="1"/>
</dbReference>
<dbReference type="SUPFAM" id="SSF52025">
    <property type="entry name" value="PA domain"/>
    <property type="match status" value="1"/>
</dbReference>
<dbReference type="GO" id="GO:0061630">
    <property type="term" value="F:ubiquitin protein ligase activity"/>
    <property type="evidence" value="ECO:0007669"/>
    <property type="project" value="TreeGrafter"/>
</dbReference>
<keyword evidence="13" id="KW-1185">Reference proteome</keyword>
<feature type="transmembrane region" description="Helical" evidence="10">
    <location>
        <begin position="6"/>
        <end position="30"/>
    </location>
</feature>
<dbReference type="GO" id="GO:0016020">
    <property type="term" value="C:membrane"/>
    <property type="evidence" value="ECO:0007669"/>
    <property type="project" value="UniProtKB-SubCell"/>
</dbReference>
<evidence type="ECO:0000313" key="12">
    <source>
        <dbReference type="EMBL" id="KAI8583886.1"/>
    </source>
</evidence>
<evidence type="ECO:0000313" key="13">
    <source>
        <dbReference type="Proteomes" id="UP001206595"/>
    </source>
</evidence>
<evidence type="ECO:0000256" key="7">
    <source>
        <dbReference type="ARBA" id="ARBA00023136"/>
    </source>
</evidence>
<organism evidence="12 13">
    <name type="scientific">Umbelopsis ramanniana AG</name>
    <dbReference type="NCBI Taxonomy" id="1314678"/>
    <lineage>
        <taxon>Eukaryota</taxon>
        <taxon>Fungi</taxon>
        <taxon>Fungi incertae sedis</taxon>
        <taxon>Mucoromycota</taxon>
        <taxon>Mucoromycotina</taxon>
        <taxon>Umbelopsidomycetes</taxon>
        <taxon>Umbelopsidales</taxon>
        <taxon>Umbelopsidaceae</taxon>
        <taxon>Umbelopsis</taxon>
    </lineage>
</organism>
<evidence type="ECO:0000256" key="2">
    <source>
        <dbReference type="ARBA" id="ARBA00022692"/>
    </source>
</evidence>
<reference evidence="12" key="1">
    <citation type="submission" date="2021-06" db="EMBL/GenBank/DDBJ databases">
        <authorList>
            <consortium name="DOE Joint Genome Institute"/>
            <person name="Mondo S.J."/>
            <person name="Amses K.R."/>
            <person name="Simmons D.R."/>
            <person name="Longcore J.E."/>
            <person name="Seto K."/>
            <person name="Alves G.H."/>
            <person name="Bonds A.E."/>
            <person name="Quandt C.A."/>
            <person name="Davis W.J."/>
            <person name="Chang Y."/>
            <person name="Letcher P.M."/>
            <person name="Powell M.J."/>
            <person name="Kuo A."/>
            <person name="Labutti K."/>
            <person name="Pangilinan J."/>
            <person name="Andreopoulos W."/>
            <person name="Tritt A."/>
            <person name="Riley R."/>
            <person name="Hundley H."/>
            <person name="Johnson J."/>
            <person name="Lipzen A."/>
            <person name="Barry K."/>
            <person name="Berbee M.L."/>
            <person name="Buchler N.E."/>
            <person name="Grigoriev I.V."/>
            <person name="Spatafora J.W."/>
            <person name="Stajich J.E."/>
            <person name="James T.Y."/>
        </authorList>
    </citation>
    <scope>NUCLEOTIDE SEQUENCE</scope>
    <source>
        <strain evidence="12">AG</strain>
    </source>
</reference>
<reference evidence="12" key="2">
    <citation type="journal article" date="2022" name="Proc. Natl. Acad. Sci. U.S.A.">
        <title>Diploid-dominant life cycles characterize the early evolution of Fungi.</title>
        <authorList>
            <person name="Amses K.R."/>
            <person name="Simmons D.R."/>
            <person name="Longcore J.E."/>
            <person name="Mondo S.J."/>
            <person name="Seto K."/>
            <person name="Jeronimo G.H."/>
            <person name="Bonds A.E."/>
            <person name="Quandt C.A."/>
            <person name="Davis W.J."/>
            <person name="Chang Y."/>
            <person name="Federici B.A."/>
            <person name="Kuo A."/>
            <person name="LaButti K."/>
            <person name="Pangilinan J."/>
            <person name="Andreopoulos W."/>
            <person name="Tritt A."/>
            <person name="Riley R."/>
            <person name="Hundley H."/>
            <person name="Johnson J."/>
            <person name="Lipzen A."/>
            <person name="Barry K."/>
            <person name="Lang B.F."/>
            <person name="Cuomo C.A."/>
            <person name="Buchler N.E."/>
            <person name="Grigoriev I.V."/>
            <person name="Spatafora J.W."/>
            <person name="Stajich J.E."/>
            <person name="James T.Y."/>
        </authorList>
    </citation>
    <scope>NUCLEOTIDE SEQUENCE</scope>
    <source>
        <strain evidence="12">AG</strain>
    </source>
</reference>
<name>A0AAD5EJ81_UMBRA</name>
<dbReference type="EMBL" id="MU620894">
    <property type="protein sequence ID" value="KAI8583886.1"/>
    <property type="molecule type" value="Genomic_DNA"/>
</dbReference>
<keyword evidence="5" id="KW-0862">Zinc</keyword>
<dbReference type="GO" id="GO:0006511">
    <property type="term" value="P:ubiquitin-dependent protein catabolic process"/>
    <property type="evidence" value="ECO:0007669"/>
    <property type="project" value="TreeGrafter"/>
</dbReference>
<evidence type="ECO:0000256" key="4">
    <source>
        <dbReference type="ARBA" id="ARBA00022771"/>
    </source>
</evidence>
<dbReference type="InterPro" id="IPR051834">
    <property type="entry name" value="RING_finger_E3_ligase"/>
</dbReference>
<comment type="subcellular location">
    <subcellularLocation>
        <location evidence="1">Membrane</location>
    </subcellularLocation>
</comment>
<dbReference type="PANTHER" id="PTHR45931">
    <property type="entry name" value="SI:CH211-59O9.10"/>
    <property type="match status" value="1"/>
</dbReference>
<evidence type="ECO:0000256" key="9">
    <source>
        <dbReference type="SAM" id="MobiDB-lite"/>
    </source>
</evidence>
<dbReference type="Gene3D" id="3.50.30.30">
    <property type="match status" value="1"/>
</dbReference>
<keyword evidence="7 10" id="KW-0472">Membrane</keyword>
<dbReference type="GeneID" id="75910899"/>
<keyword evidence="4 8" id="KW-0863">Zinc-finger</keyword>
<dbReference type="Proteomes" id="UP001206595">
    <property type="component" value="Unassembled WGS sequence"/>
</dbReference>
<dbReference type="CDD" id="cd16454">
    <property type="entry name" value="RING-H2_PA-TM-RING"/>
    <property type="match status" value="1"/>
</dbReference>
<dbReference type="Gene3D" id="3.30.40.10">
    <property type="entry name" value="Zinc/RING finger domain, C3HC4 (zinc finger)"/>
    <property type="match status" value="1"/>
</dbReference>
<accession>A0AAD5EJ81</accession>
<feature type="region of interest" description="Disordered" evidence="9">
    <location>
        <begin position="482"/>
        <end position="503"/>
    </location>
</feature>
<feature type="transmembrane region" description="Helical" evidence="10">
    <location>
        <begin position="248"/>
        <end position="274"/>
    </location>
</feature>
<evidence type="ECO:0000256" key="3">
    <source>
        <dbReference type="ARBA" id="ARBA00022723"/>
    </source>
</evidence>
<sequence length="503" mass="56242">MFENHCFHLIVSNILVCLVCLSTTKTLWLYAAIMQSFLALILGQLVLLLLVSTVVSDSPRLDQDIIVLSNNAVDIDSDQASVYGEWSFKDNIMETPNTPSTPDEGLTGILYDLGLACSANASDALPPPSSLDSMPKIALIRRGQCFFNQKLLYAQMDGAIAAIVYDNVSFADDPLATYGMSIAPDTINITAFYVDLNVGLELYERLKNITQFNLDNTRNSGNSTDNRPNLHLTRVTMYSGTTSGASSWQYALVVVGGVLILSILTSVALHFHIWRSRRRRSVQMEEQATIPMSDRNQAVTSYRQVLEPFLLDIFPTRTVSRDQSSKDNIYSEPIGRSAISLTDLREIMVIDDSSYYEKPRAKSVCDEVLYNDKDISVFSSEDVDADKRVDCVICLDGYSEGDVLRRLPCGHEYHRDCIDPWLTKRSASCPLCKRDLSLVQPPEESHIDSPMATYQRRRSASADDVTRLWERLSDDLDVAIRQNPGLHADPSGNTTRRNDDNAY</sequence>
<feature type="domain" description="RING-type" evidence="11">
    <location>
        <begin position="391"/>
        <end position="433"/>
    </location>
</feature>
<dbReference type="GO" id="GO:0005634">
    <property type="term" value="C:nucleus"/>
    <property type="evidence" value="ECO:0007669"/>
    <property type="project" value="TreeGrafter"/>
</dbReference>